<name>A0A086ZGT4_9BIFI</name>
<feature type="transmembrane region" description="Helical" evidence="1">
    <location>
        <begin position="65"/>
        <end position="85"/>
    </location>
</feature>
<dbReference type="OrthoDB" id="1700631at2"/>
<evidence type="ECO:0000313" key="3">
    <source>
        <dbReference type="Proteomes" id="UP000029096"/>
    </source>
</evidence>
<keyword evidence="1" id="KW-0812">Transmembrane</keyword>
<evidence type="ECO:0000256" key="1">
    <source>
        <dbReference type="SAM" id="Phobius"/>
    </source>
</evidence>
<accession>A0A086ZGT4</accession>
<protein>
    <submittedName>
        <fullName evidence="2">Putative ABC superfamily transporter protein</fullName>
    </submittedName>
</protein>
<keyword evidence="1" id="KW-0472">Membrane</keyword>
<gene>
    <name evidence="2" type="ORF">BBOH_0536</name>
</gene>
<dbReference type="Proteomes" id="UP000029096">
    <property type="component" value="Unassembled WGS sequence"/>
</dbReference>
<dbReference type="AlphaFoldDB" id="A0A086ZGT4"/>
<feature type="transmembrane region" description="Helical" evidence="1">
    <location>
        <begin position="256"/>
        <end position="278"/>
    </location>
</feature>
<dbReference type="EMBL" id="JGYP01000002">
    <property type="protein sequence ID" value="KFI45734.1"/>
    <property type="molecule type" value="Genomic_DNA"/>
</dbReference>
<keyword evidence="1" id="KW-1133">Transmembrane helix</keyword>
<dbReference type="STRING" id="1437606.BBOH_0536"/>
<feature type="transmembrane region" description="Helical" evidence="1">
    <location>
        <begin position="179"/>
        <end position="201"/>
    </location>
</feature>
<proteinExistence type="predicted"/>
<sequence length="285" mass="31481">MNRRLLKCQLLSALSSWRVPAVLAIGVFLTWTEYWTAYHAGFYVTDSAPTFLKYMMLFSQDGNGSILYMYLLPIVAALLGGSVFAREKFSGRLRELEPRPSRSSLLNTSLCSGFILGGLAGVSPLLINLVFAVAKAPHMSFISGRSTVISNPNGKKAMSYVLIEEHNWAYPLYKFSQPLLVVLVFLSVFVVAGLLADIAVGASFFSRYKHVELLVPFVLFLIAWYAPEISGGLLPYDLDLSYMEFLYVALMTVNGAFIPSLMKAVVLPGTIVVVLAVLKKRRDDA</sequence>
<feature type="transmembrane region" description="Helical" evidence="1">
    <location>
        <begin position="105"/>
        <end position="131"/>
    </location>
</feature>
<keyword evidence="3" id="KW-1185">Reference proteome</keyword>
<dbReference type="eggNOG" id="ENOG50329JH">
    <property type="taxonomic scope" value="Bacteria"/>
</dbReference>
<reference evidence="2 3" key="1">
    <citation type="submission" date="2014-03" db="EMBL/GenBank/DDBJ databases">
        <title>Genomics of Bifidobacteria.</title>
        <authorList>
            <person name="Ventura M."/>
            <person name="Milani C."/>
            <person name="Lugli G.A."/>
        </authorList>
    </citation>
    <scope>NUCLEOTIDE SEQUENCE [LARGE SCALE GENOMIC DNA]</scope>
    <source>
        <strain evidence="2 3">DSM 22767</strain>
    </source>
</reference>
<comment type="caution">
    <text evidence="2">The sequence shown here is derived from an EMBL/GenBank/DDBJ whole genome shotgun (WGS) entry which is preliminary data.</text>
</comment>
<dbReference type="RefSeq" id="WP_152595387.1">
    <property type="nucleotide sequence ID" value="NZ_JDUS01000010.1"/>
</dbReference>
<evidence type="ECO:0000313" key="2">
    <source>
        <dbReference type="EMBL" id="KFI45734.1"/>
    </source>
</evidence>
<organism evidence="2 3">
    <name type="scientific">Bifidobacterium bohemicum DSM 22767</name>
    <dbReference type="NCBI Taxonomy" id="1437606"/>
    <lineage>
        <taxon>Bacteria</taxon>
        <taxon>Bacillati</taxon>
        <taxon>Actinomycetota</taxon>
        <taxon>Actinomycetes</taxon>
        <taxon>Bifidobacteriales</taxon>
        <taxon>Bifidobacteriaceae</taxon>
        <taxon>Bifidobacterium</taxon>
    </lineage>
</organism>
<feature type="transmembrane region" description="Helical" evidence="1">
    <location>
        <begin position="213"/>
        <end position="236"/>
    </location>
</feature>